<dbReference type="KEGG" id="mlil:QLS71_001775"/>
<reference evidence="1" key="1">
    <citation type="submission" date="2024-04" db="EMBL/GenBank/DDBJ databases">
        <title>Mariniflexile litorale, isolated from the shallow sediments of the Sea of Japan.</title>
        <authorList>
            <person name="Romanenko L."/>
            <person name="Isaeva M."/>
        </authorList>
    </citation>
    <scope>NUCLEOTIDE SEQUENCE [LARGE SCALE GENOMIC DNA]</scope>
    <source>
        <strain evidence="1">KMM 9835</strain>
    </source>
</reference>
<dbReference type="InterPro" id="IPR036412">
    <property type="entry name" value="HAD-like_sf"/>
</dbReference>
<organism evidence="1 2">
    <name type="scientific">Mariniflexile litorale</name>
    <dbReference type="NCBI Taxonomy" id="3045158"/>
    <lineage>
        <taxon>Bacteria</taxon>
        <taxon>Pseudomonadati</taxon>
        <taxon>Bacteroidota</taxon>
        <taxon>Flavobacteriia</taxon>
        <taxon>Flavobacteriales</taxon>
        <taxon>Flavobacteriaceae</taxon>
        <taxon>Mariniflexile</taxon>
    </lineage>
</organism>
<gene>
    <name evidence="1" type="ORF">QLS71_001775</name>
</gene>
<protein>
    <recommendedName>
        <fullName evidence="3">HAD family hydrolase</fullName>
    </recommendedName>
</protein>
<dbReference type="Gene3D" id="3.40.50.1000">
    <property type="entry name" value="HAD superfamily/HAD-like"/>
    <property type="match status" value="1"/>
</dbReference>
<evidence type="ECO:0000313" key="2">
    <source>
        <dbReference type="Proteomes" id="UP001224325"/>
    </source>
</evidence>
<sequence length="125" mass="14354">MKTILVDAWNTFITKDGIHQELKMLLDGYPNEKIIVTNADKEELISFGIVNMPYPVFSLSHKPNKTNPEYFKTLLLEYNLSTENVLYFEHNEKAIASAQSLNINSFWLETGSPLNDLKLFLDSNL</sequence>
<accession>A0AAU7EH26</accession>
<dbReference type="EMBL" id="CP155618">
    <property type="protein sequence ID" value="XBL14756.1"/>
    <property type="molecule type" value="Genomic_DNA"/>
</dbReference>
<dbReference type="Proteomes" id="UP001224325">
    <property type="component" value="Chromosome"/>
</dbReference>
<evidence type="ECO:0008006" key="3">
    <source>
        <dbReference type="Google" id="ProtNLM"/>
    </source>
</evidence>
<evidence type="ECO:0000313" key="1">
    <source>
        <dbReference type="EMBL" id="XBL14756.1"/>
    </source>
</evidence>
<dbReference type="InterPro" id="IPR023214">
    <property type="entry name" value="HAD_sf"/>
</dbReference>
<dbReference type="SUPFAM" id="SSF56784">
    <property type="entry name" value="HAD-like"/>
    <property type="match status" value="1"/>
</dbReference>
<name>A0AAU7EH26_9FLAO</name>
<dbReference type="RefSeq" id="WP_308991248.1">
    <property type="nucleotide sequence ID" value="NZ_CP155618.1"/>
</dbReference>
<proteinExistence type="predicted"/>
<dbReference type="AlphaFoldDB" id="A0AAU7EH26"/>
<keyword evidence="2" id="KW-1185">Reference proteome</keyword>